<feature type="region of interest" description="Disordered" evidence="8">
    <location>
        <begin position="344"/>
        <end position="522"/>
    </location>
</feature>
<evidence type="ECO:0000313" key="10">
    <source>
        <dbReference type="Proteomes" id="UP000515152"/>
    </source>
</evidence>
<evidence type="ECO:0000256" key="8">
    <source>
        <dbReference type="SAM" id="MobiDB-lite"/>
    </source>
</evidence>
<keyword evidence="3" id="KW-0728">SH3 domain</keyword>
<dbReference type="CTD" id="327387"/>
<reference evidence="11" key="1">
    <citation type="submission" date="2025-08" db="UniProtKB">
        <authorList>
            <consortium name="RefSeq"/>
        </authorList>
    </citation>
    <scope>IDENTIFICATION</scope>
</reference>
<dbReference type="PRINTS" id="PR01251">
    <property type="entry name" value="AMPHIPHYSIN"/>
</dbReference>
<organism evidence="10 11">
    <name type="scientific">Clupea harengus</name>
    <name type="common">Atlantic herring</name>
    <dbReference type="NCBI Taxonomy" id="7950"/>
    <lineage>
        <taxon>Eukaryota</taxon>
        <taxon>Metazoa</taxon>
        <taxon>Chordata</taxon>
        <taxon>Craniata</taxon>
        <taxon>Vertebrata</taxon>
        <taxon>Euteleostomi</taxon>
        <taxon>Actinopterygii</taxon>
        <taxon>Neopterygii</taxon>
        <taxon>Teleostei</taxon>
        <taxon>Clupei</taxon>
        <taxon>Clupeiformes</taxon>
        <taxon>Clupeoidei</taxon>
        <taxon>Clupeidae</taxon>
        <taxon>Clupea</taxon>
    </lineage>
</organism>
<feature type="compositionally biased region" description="Low complexity" evidence="8">
    <location>
        <begin position="481"/>
        <end position="494"/>
    </location>
</feature>
<keyword evidence="4" id="KW-0963">Cytoplasm</keyword>
<dbReference type="SMART" id="SM00721">
    <property type="entry name" value="BAR"/>
    <property type="match status" value="1"/>
</dbReference>
<feature type="domain" description="BAR" evidence="9">
    <location>
        <begin position="63"/>
        <end position="279"/>
    </location>
</feature>
<sequence>MEAIRPRTTICSRKLGKRVESDIREDKMAENKAAGNLSGNLGAGAGIFAKRVQRTFSRAQEKVMQKLGKSIETRDEQFEHCSLNLTKQQTDGARLFKDVKAYYSAVKVMHETSKKLSQTLQSIYESDWDGQDDIPAIMESEDLLWNDYEEKLNDQIMRTMENYSSQFPDVRERVAKRGRKLVDYDSARHNLETLQSAKKRDEAKIGKAEEDFNSAQTIFEDINKELREELPQLHQSRIGCYVTVFQNLSNLRDVFYKEMSALNHDLYNVMKKLDTQHSGSTFIIKGLNSTKSKKRKSVVISGPIPCNTAFPSSSAPSDPHKLSSSHEPNVTMDVASVDTVGHRDSASDLESVSLTDSDTPSTHRLSMSSEGEVARMLTSANENGHQTTEAQSEAGSSMKQWSMDVSDTQADREESEAPKSPGTEKPKRPPLPTPRLSLTPSESTAPPETPAANSGNNNNKEEGEGGEQQQQQQRRPDMDVTEPTAAAETAVATEDSGTKERMGETAVVSTPLSARDSDDTNPPGFLYRARALETQESEDDLLLLFGKDDMILVFSDSEEKPEGSVWGVREQDWIKHRDLVLLSGTVMENLIQRLDAN</sequence>
<dbReference type="GO" id="GO:0002102">
    <property type="term" value="C:podosome"/>
    <property type="evidence" value="ECO:0007669"/>
    <property type="project" value="TreeGrafter"/>
</dbReference>
<name>A0A6P3VSN9_CLUHA</name>
<feature type="region of interest" description="Disordered" evidence="8">
    <location>
        <begin position="305"/>
        <end position="328"/>
    </location>
</feature>
<evidence type="ECO:0000256" key="7">
    <source>
        <dbReference type="SAM" id="Coils"/>
    </source>
</evidence>
<dbReference type="GO" id="GO:0001891">
    <property type="term" value="C:phagocytic cup"/>
    <property type="evidence" value="ECO:0007669"/>
    <property type="project" value="TreeGrafter"/>
</dbReference>
<gene>
    <name evidence="11" type="primary">bin2b</name>
</gene>
<evidence type="ECO:0000256" key="6">
    <source>
        <dbReference type="ARBA" id="ARBA00023136"/>
    </source>
</evidence>
<dbReference type="SUPFAM" id="SSF103657">
    <property type="entry name" value="BAR/IMD domain-like"/>
    <property type="match status" value="1"/>
</dbReference>
<protein>
    <submittedName>
        <fullName evidence="11">Bridging integrator 2b</fullName>
    </submittedName>
</protein>
<evidence type="ECO:0000256" key="2">
    <source>
        <dbReference type="ARBA" id="ARBA00004496"/>
    </source>
</evidence>
<dbReference type="RefSeq" id="XP_012680311.2">
    <property type="nucleotide sequence ID" value="XM_012824857.3"/>
</dbReference>
<evidence type="ECO:0000313" key="11">
    <source>
        <dbReference type="RefSeq" id="XP_012680311.2"/>
    </source>
</evidence>
<feature type="compositionally biased region" description="Polar residues" evidence="8">
    <location>
        <begin position="378"/>
        <end position="408"/>
    </location>
</feature>
<dbReference type="Gene3D" id="2.30.30.40">
    <property type="entry name" value="SH3 Domains"/>
    <property type="match status" value="1"/>
</dbReference>
<dbReference type="GeneID" id="105897876"/>
<evidence type="ECO:0000259" key="9">
    <source>
        <dbReference type="PROSITE" id="PS51021"/>
    </source>
</evidence>
<dbReference type="PANTHER" id="PTHR46514:SF1">
    <property type="entry name" value="BRIDGING INTEGRATOR 2"/>
    <property type="match status" value="1"/>
</dbReference>
<keyword evidence="10" id="KW-1185">Reference proteome</keyword>
<dbReference type="Gene3D" id="1.20.1270.60">
    <property type="entry name" value="Arfaptin homology (AH) domain/BAR domain"/>
    <property type="match status" value="1"/>
</dbReference>
<dbReference type="KEGG" id="char:105897876"/>
<feature type="compositionally biased region" description="Polar residues" evidence="8">
    <location>
        <begin position="348"/>
        <end position="369"/>
    </location>
</feature>
<evidence type="ECO:0000256" key="4">
    <source>
        <dbReference type="ARBA" id="ARBA00022490"/>
    </source>
</evidence>
<evidence type="ECO:0000256" key="1">
    <source>
        <dbReference type="ARBA" id="ARBA00004308"/>
    </source>
</evidence>
<keyword evidence="5 7" id="KW-0175">Coiled coil</keyword>
<dbReference type="PROSITE" id="PS51021">
    <property type="entry name" value="BAR"/>
    <property type="match status" value="1"/>
</dbReference>
<dbReference type="GO" id="GO:0005543">
    <property type="term" value="F:phospholipid binding"/>
    <property type="evidence" value="ECO:0007669"/>
    <property type="project" value="TreeGrafter"/>
</dbReference>
<dbReference type="AlphaFoldDB" id="A0A6P3VSN9"/>
<dbReference type="GO" id="GO:0006911">
    <property type="term" value="P:phagocytosis, engulfment"/>
    <property type="evidence" value="ECO:0007669"/>
    <property type="project" value="TreeGrafter"/>
</dbReference>
<accession>A0A6P3VSN9</accession>
<proteinExistence type="predicted"/>
<feature type="compositionally biased region" description="Low complexity" evidence="8">
    <location>
        <begin position="434"/>
        <end position="458"/>
    </location>
</feature>
<dbReference type="OrthoDB" id="446293at2759"/>
<dbReference type="GO" id="GO:0097320">
    <property type="term" value="P:plasma membrane tubulation"/>
    <property type="evidence" value="ECO:0007669"/>
    <property type="project" value="TreeGrafter"/>
</dbReference>
<dbReference type="PANTHER" id="PTHR46514">
    <property type="entry name" value="AMPHIPHYSIN"/>
    <property type="match status" value="1"/>
</dbReference>
<dbReference type="GO" id="GO:0071800">
    <property type="term" value="P:podosome assembly"/>
    <property type="evidence" value="ECO:0007669"/>
    <property type="project" value="TreeGrafter"/>
</dbReference>
<feature type="compositionally biased region" description="Basic and acidic residues" evidence="8">
    <location>
        <begin position="409"/>
        <end position="427"/>
    </location>
</feature>
<dbReference type="InterPro" id="IPR003005">
    <property type="entry name" value="Amphiphysin"/>
</dbReference>
<dbReference type="InterPro" id="IPR004148">
    <property type="entry name" value="BAR_dom"/>
</dbReference>
<evidence type="ECO:0000256" key="3">
    <source>
        <dbReference type="ARBA" id="ARBA00022443"/>
    </source>
</evidence>
<dbReference type="FunFam" id="1.20.1270.60:FF:000013">
    <property type="entry name" value="Amphiphysin isoform 2"/>
    <property type="match status" value="1"/>
</dbReference>
<dbReference type="Pfam" id="PF03114">
    <property type="entry name" value="BAR"/>
    <property type="match status" value="1"/>
</dbReference>
<dbReference type="InterPro" id="IPR027267">
    <property type="entry name" value="AH/BAR_dom_sf"/>
</dbReference>
<keyword evidence="6" id="KW-0472">Membrane</keyword>
<dbReference type="GO" id="GO:0005737">
    <property type="term" value="C:cytoplasm"/>
    <property type="evidence" value="ECO:0007669"/>
    <property type="project" value="UniProtKB-SubCell"/>
</dbReference>
<dbReference type="Proteomes" id="UP000515152">
    <property type="component" value="Chromosome 5"/>
</dbReference>
<comment type="subcellular location">
    <subcellularLocation>
        <location evidence="2">Cytoplasm</location>
    </subcellularLocation>
    <subcellularLocation>
        <location evidence="1">Endomembrane system</location>
    </subcellularLocation>
</comment>
<dbReference type="GO" id="GO:0012505">
    <property type="term" value="C:endomembrane system"/>
    <property type="evidence" value="ECO:0007669"/>
    <property type="project" value="UniProtKB-SubCell"/>
</dbReference>
<evidence type="ECO:0000256" key="5">
    <source>
        <dbReference type="ARBA" id="ARBA00023054"/>
    </source>
</evidence>
<feature type="coiled-coil region" evidence="7">
    <location>
        <begin position="184"/>
        <end position="211"/>
    </location>
</feature>